<reference evidence="2 3" key="1">
    <citation type="journal article" date="2013" name="Proc. Natl. Acad. Sci. U.S.A.">
        <title>The king cobra genome reveals dynamic gene evolution and adaptation in the snake venom system.</title>
        <authorList>
            <person name="Vonk F.J."/>
            <person name="Casewell N.R."/>
            <person name="Henkel C.V."/>
            <person name="Heimberg A.M."/>
            <person name="Jansen H.J."/>
            <person name="McCleary R.J."/>
            <person name="Kerkkamp H.M."/>
            <person name="Vos R.A."/>
            <person name="Guerreiro I."/>
            <person name="Calvete J.J."/>
            <person name="Wuster W."/>
            <person name="Woods A.E."/>
            <person name="Logan J.M."/>
            <person name="Harrison R.A."/>
            <person name="Castoe T.A."/>
            <person name="de Koning A.P."/>
            <person name="Pollock D.D."/>
            <person name="Yandell M."/>
            <person name="Calderon D."/>
            <person name="Renjifo C."/>
            <person name="Currier R.B."/>
            <person name="Salgado D."/>
            <person name="Pla D."/>
            <person name="Sanz L."/>
            <person name="Hyder A.S."/>
            <person name="Ribeiro J.M."/>
            <person name="Arntzen J.W."/>
            <person name="van den Thillart G.E."/>
            <person name="Boetzer M."/>
            <person name="Pirovano W."/>
            <person name="Dirks R.P."/>
            <person name="Spaink H.P."/>
            <person name="Duboule D."/>
            <person name="McGlinn E."/>
            <person name="Kini R.M."/>
            <person name="Richardson M.K."/>
        </authorList>
    </citation>
    <scope>NUCLEOTIDE SEQUENCE</scope>
    <source>
        <tissue evidence="2">Blood</tissue>
    </source>
</reference>
<dbReference type="EMBL" id="AZIM01039113">
    <property type="protein sequence ID" value="ETE56137.1"/>
    <property type="molecule type" value="Genomic_DNA"/>
</dbReference>
<dbReference type="Proteomes" id="UP000018936">
    <property type="component" value="Unassembled WGS sequence"/>
</dbReference>
<keyword evidence="3" id="KW-1185">Reference proteome</keyword>
<feature type="compositionally biased region" description="Basic and acidic residues" evidence="1">
    <location>
        <begin position="1"/>
        <end position="32"/>
    </location>
</feature>
<evidence type="ECO:0000313" key="2">
    <source>
        <dbReference type="EMBL" id="ETE56137.1"/>
    </source>
</evidence>
<proteinExistence type="predicted"/>
<evidence type="ECO:0000256" key="1">
    <source>
        <dbReference type="SAM" id="MobiDB-lite"/>
    </source>
</evidence>
<keyword evidence="2" id="KW-0808">Transferase</keyword>
<dbReference type="GO" id="GO:0016301">
    <property type="term" value="F:kinase activity"/>
    <property type="evidence" value="ECO:0007669"/>
    <property type="project" value="UniProtKB-KW"/>
</dbReference>
<name>V8N3L3_OPHHA</name>
<comment type="caution">
    <text evidence="2">The sequence shown here is derived from an EMBL/GenBank/DDBJ whole genome shotgun (WGS) entry which is preliminary data.</text>
</comment>
<feature type="non-terminal residue" evidence="2">
    <location>
        <position position="205"/>
    </location>
</feature>
<dbReference type="AlphaFoldDB" id="V8N3L3"/>
<gene>
    <name evidence="2" type="primary">Ttbk1</name>
    <name evidence="2" type="ORF">L345_18153</name>
</gene>
<evidence type="ECO:0000313" key="3">
    <source>
        <dbReference type="Proteomes" id="UP000018936"/>
    </source>
</evidence>
<protein>
    <submittedName>
        <fullName evidence="2">Tau-tubulin kinase 1</fullName>
    </submittedName>
</protein>
<feature type="region of interest" description="Disordered" evidence="1">
    <location>
        <begin position="1"/>
        <end position="119"/>
    </location>
</feature>
<organism evidence="2 3">
    <name type="scientific">Ophiophagus hannah</name>
    <name type="common">King cobra</name>
    <name type="synonym">Naja hannah</name>
    <dbReference type="NCBI Taxonomy" id="8665"/>
    <lineage>
        <taxon>Eukaryota</taxon>
        <taxon>Metazoa</taxon>
        <taxon>Chordata</taxon>
        <taxon>Craniata</taxon>
        <taxon>Vertebrata</taxon>
        <taxon>Euteleostomi</taxon>
        <taxon>Lepidosauria</taxon>
        <taxon>Squamata</taxon>
        <taxon>Bifurcata</taxon>
        <taxon>Unidentata</taxon>
        <taxon>Episquamata</taxon>
        <taxon>Toxicofera</taxon>
        <taxon>Serpentes</taxon>
        <taxon>Colubroidea</taxon>
        <taxon>Elapidae</taxon>
        <taxon>Elapinae</taxon>
        <taxon>Ophiophagus</taxon>
    </lineage>
</organism>
<keyword evidence="2" id="KW-0418">Kinase</keyword>
<feature type="non-terminal residue" evidence="2">
    <location>
        <position position="1"/>
    </location>
</feature>
<sequence length="205" mass="22627">EEEERKTKEKEEELVQKQEEKGKEEEEEKEKLMEEEEGRGGGGSLHLAKGGENSEGTPKGLLVRPTKPFPYGPSYLKQGPPSISMEDLSTPSKRSSPGDVRASIPGTPPRSPPTDARGTQRYFKPSFQVLRKTGGFQISSASSSIAQEVLGGASKLEVFKKRLAATYQKWFRVSCLSRASSYTINLFGVVSLLHPSGQQHLVDYR</sequence>
<accession>V8N3L3</accession>